<evidence type="ECO:0000259" key="6">
    <source>
        <dbReference type="PROSITE" id="PS51935"/>
    </source>
</evidence>
<proteinExistence type="inferred from homology"/>
<dbReference type="InterPro" id="IPR023346">
    <property type="entry name" value="Lysozyme-like_dom_sf"/>
</dbReference>
<comment type="caution">
    <text evidence="7">The sequence shown here is derived from an EMBL/GenBank/DDBJ whole genome shotgun (WGS) entry which is preliminary data.</text>
</comment>
<keyword evidence="5" id="KW-1133">Transmembrane helix</keyword>
<evidence type="ECO:0000256" key="4">
    <source>
        <dbReference type="ARBA" id="ARBA00022807"/>
    </source>
</evidence>
<evidence type="ECO:0000313" key="8">
    <source>
        <dbReference type="Proteomes" id="UP000605992"/>
    </source>
</evidence>
<dbReference type="AlphaFoldDB" id="A0A8J3XU95"/>
<keyword evidence="2" id="KW-0645">Protease</keyword>
<dbReference type="PROSITE" id="PS51935">
    <property type="entry name" value="NLPC_P60"/>
    <property type="match status" value="1"/>
</dbReference>
<keyword evidence="3 7" id="KW-0378">Hydrolase</keyword>
<name>A0A8J3XU95_9ACTN</name>
<evidence type="ECO:0000256" key="2">
    <source>
        <dbReference type="ARBA" id="ARBA00022670"/>
    </source>
</evidence>
<dbReference type="Proteomes" id="UP000605992">
    <property type="component" value="Unassembled WGS sequence"/>
</dbReference>
<dbReference type="InterPro" id="IPR051794">
    <property type="entry name" value="PG_Endopeptidase_C40"/>
</dbReference>
<accession>A0A8J3XU95</accession>
<dbReference type="EMBL" id="BOOR01000007">
    <property type="protein sequence ID" value="GII53014.1"/>
    <property type="molecule type" value="Genomic_DNA"/>
</dbReference>
<protein>
    <submittedName>
        <fullName evidence="7">Hydrolase Nlp/P60</fullName>
    </submittedName>
</protein>
<keyword evidence="8" id="KW-1185">Reference proteome</keyword>
<evidence type="ECO:0000256" key="1">
    <source>
        <dbReference type="ARBA" id="ARBA00007074"/>
    </source>
</evidence>
<organism evidence="7 8">
    <name type="scientific">Planotetraspora thailandica</name>
    <dbReference type="NCBI Taxonomy" id="487172"/>
    <lineage>
        <taxon>Bacteria</taxon>
        <taxon>Bacillati</taxon>
        <taxon>Actinomycetota</taxon>
        <taxon>Actinomycetes</taxon>
        <taxon>Streptosporangiales</taxon>
        <taxon>Streptosporangiaceae</taxon>
        <taxon>Planotetraspora</taxon>
    </lineage>
</organism>
<sequence length="397" mass="42374">MTPRRTGSVLRNLARRGLVARGLLPPSVGLGLRALRVARGGRSWRWLAAALVLIVPLTLFGSIIVMTPAPSIFLGSGFGADCASAATAPDVSQTAQSDIPPDYLQLYKKFGQEIGVQWNVLAAIGKRETDHGRSKLPGVQSGTNYAGAAGPMQFLISTWGGKAKIKINSKFNGYASDGDGDGFGDVYDPADAILGAAKMLKRNGAPDDLRGAIFVYNRATWYVDQVLEIAKGYATNGEIGVPPEADPACDEGYVDSVSSEVVQKILEYALAQRGKPYIWGGTGPDGFDCSGIIYMAYRNAGLSIPRTTFGQWPFGVHVRAGNEKPGDLVFFDSGPNTGPNHPGHVGMVVSKGKMIEARCTRCGPIKVTTYNDRPNIVGFTRPLQNADVLQQLKKALT</sequence>
<feature type="transmembrane region" description="Helical" evidence="5">
    <location>
        <begin position="46"/>
        <end position="66"/>
    </location>
</feature>
<comment type="similarity">
    <text evidence="1">Belongs to the peptidase C40 family.</text>
</comment>
<dbReference type="Gene3D" id="3.90.1720.10">
    <property type="entry name" value="endopeptidase domain like (from Nostoc punctiforme)"/>
    <property type="match status" value="1"/>
</dbReference>
<reference evidence="7" key="1">
    <citation type="submission" date="2021-01" db="EMBL/GenBank/DDBJ databases">
        <title>Whole genome shotgun sequence of Planotetraspora thailandica NBRC 104271.</title>
        <authorList>
            <person name="Komaki H."/>
            <person name="Tamura T."/>
        </authorList>
    </citation>
    <scope>NUCLEOTIDE SEQUENCE</scope>
    <source>
        <strain evidence="7">NBRC 104271</strain>
    </source>
</reference>
<keyword evidence="5" id="KW-0812">Transmembrane</keyword>
<keyword evidence="4" id="KW-0788">Thiol protease</keyword>
<evidence type="ECO:0000256" key="3">
    <source>
        <dbReference type="ARBA" id="ARBA00022801"/>
    </source>
</evidence>
<dbReference type="PANTHER" id="PTHR47359">
    <property type="entry name" value="PEPTIDOGLYCAN DL-ENDOPEPTIDASE CWLO"/>
    <property type="match status" value="1"/>
</dbReference>
<dbReference type="RefSeq" id="WP_239118817.1">
    <property type="nucleotide sequence ID" value="NZ_BOOR01000007.1"/>
</dbReference>
<dbReference type="InterPro" id="IPR000064">
    <property type="entry name" value="NLP_P60_dom"/>
</dbReference>
<gene>
    <name evidence="7" type="ORF">Pth03_14030</name>
</gene>
<keyword evidence="5" id="KW-0472">Membrane</keyword>
<dbReference type="GO" id="GO:0006508">
    <property type="term" value="P:proteolysis"/>
    <property type="evidence" value="ECO:0007669"/>
    <property type="project" value="UniProtKB-KW"/>
</dbReference>
<dbReference type="SUPFAM" id="SSF54001">
    <property type="entry name" value="Cysteine proteinases"/>
    <property type="match status" value="1"/>
</dbReference>
<dbReference type="Gene3D" id="1.10.530.10">
    <property type="match status" value="1"/>
</dbReference>
<dbReference type="Pfam" id="PF00877">
    <property type="entry name" value="NLPC_P60"/>
    <property type="match status" value="1"/>
</dbReference>
<dbReference type="GO" id="GO:0008234">
    <property type="term" value="F:cysteine-type peptidase activity"/>
    <property type="evidence" value="ECO:0007669"/>
    <property type="project" value="UniProtKB-KW"/>
</dbReference>
<dbReference type="PANTHER" id="PTHR47359:SF3">
    <property type="entry name" value="NLP_P60 DOMAIN-CONTAINING PROTEIN-RELATED"/>
    <property type="match status" value="1"/>
</dbReference>
<dbReference type="CDD" id="cd13399">
    <property type="entry name" value="Slt35-like"/>
    <property type="match status" value="1"/>
</dbReference>
<evidence type="ECO:0000256" key="5">
    <source>
        <dbReference type="SAM" id="Phobius"/>
    </source>
</evidence>
<dbReference type="InterPro" id="IPR038765">
    <property type="entry name" value="Papain-like_cys_pep_sf"/>
</dbReference>
<evidence type="ECO:0000313" key="7">
    <source>
        <dbReference type="EMBL" id="GII53014.1"/>
    </source>
</evidence>
<dbReference type="SUPFAM" id="SSF53955">
    <property type="entry name" value="Lysozyme-like"/>
    <property type="match status" value="1"/>
</dbReference>
<feature type="domain" description="NlpC/P60" evidence="6">
    <location>
        <begin position="259"/>
        <end position="390"/>
    </location>
</feature>